<gene>
    <name evidence="12" type="ORF">AMATHDRAFT_59518</name>
</gene>
<feature type="binding site" evidence="9">
    <location>
        <position position="176"/>
    </location>
    <ligand>
        <name>Zn(2+)</name>
        <dbReference type="ChEBI" id="CHEBI:29105"/>
    </ligand>
</feature>
<protein>
    <recommendedName>
        <fullName evidence="11">Deacetylase sirtuin-type domain-containing protein</fullName>
    </recommendedName>
</protein>
<keyword evidence="8" id="KW-0496">Mitochondrion</keyword>
<evidence type="ECO:0000259" key="11">
    <source>
        <dbReference type="PROSITE" id="PS50305"/>
    </source>
</evidence>
<dbReference type="STRING" id="703135.A0A2A9NU51"/>
<feature type="active site" description="Proton acceptor" evidence="9">
    <location>
        <position position="144"/>
    </location>
</feature>
<keyword evidence="5 9" id="KW-0479">Metal-binding</keyword>
<evidence type="ECO:0000256" key="2">
    <source>
        <dbReference type="ARBA" id="ARBA00004173"/>
    </source>
</evidence>
<proteinExistence type="inferred from homology"/>
<dbReference type="GO" id="GO:0046872">
    <property type="term" value="F:metal ion binding"/>
    <property type="evidence" value="ECO:0007669"/>
    <property type="project" value="UniProtKB-KW"/>
</dbReference>
<evidence type="ECO:0000256" key="9">
    <source>
        <dbReference type="PROSITE-ProRule" id="PRU00236"/>
    </source>
</evidence>
<dbReference type="GO" id="GO:0005634">
    <property type="term" value="C:nucleus"/>
    <property type="evidence" value="ECO:0007669"/>
    <property type="project" value="TreeGrafter"/>
</dbReference>
<dbReference type="Proteomes" id="UP000242287">
    <property type="component" value="Unassembled WGS sequence"/>
</dbReference>
<evidence type="ECO:0000256" key="3">
    <source>
        <dbReference type="ARBA" id="ARBA00006924"/>
    </source>
</evidence>
<evidence type="ECO:0000256" key="5">
    <source>
        <dbReference type="ARBA" id="ARBA00022723"/>
    </source>
</evidence>
<dbReference type="Pfam" id="PF02146">
    <property type="entry name" value="SIR2"/>
    <property type="match status" value="1"/>
</dbReference>
<dbReference type="GO" id="GO:0017136">
    <property type="term" value="F:histone deacetylase activity, NAD-dependent"/>
    <property type="evidence" value="ECO:0007669"/>
    <property type="project" value="TreeGrafter"/>
</dbReference>
<evidence type="ECO:0000256" key="4">
    <source>
        <dbReference type="ARBA" id="ARBA00022679"/>
    </source>
</evidence>
<dbReference type="GO" id="GO:0070403">
    <property type="term" value="F:NAD+ binding"/>
    <property type="evidence" value="ECO:0007669"/>
    <property type="project" value="InterPro"/>
</dbReference>
<keyword evidence="13" id="KW-1185">Reference proteome</keyword>
<dbReference type="InterPro" id="IPR026591">
    <property type="entry name" value="Sirtuin_cat_small_dom_sf"/>
</dbReference>
<dbReference type="PANTHER" id="PTHR11085">
    <property type="entry name" value="NAD-DEPENDENT PROTEIN DEACYLASE SIRTUIN-5, MITOCHONDRIAL-RELATED"/>
    <property type="match status" value="1"/>
</dbReference>
<keyword evidence="7" id="KW-0520">NAD</keyword>
<name>A0A2A9NU51_9AGAR</name>
<evidence type="ECO:0000256" key="7">
    <source>
        <dbReference type="ARBA" id="ARBA00023027"/>
    </source>
</evidence>
<accession>A0A2A9NU51</accession>
<dbReference type="EMBL" id="KZ301990">
    <property type="protein sequence ID" value="PFH51230.1"/>
    <property type="molecule type" value="Genomic_DNA"/>
</dbReference>
<feature type="binding site" evidence="9">
    <location>
        <position position="152"/>
    </location>
    <ligand>
        <name>Zn(2+)</name>
        <dbReference type="ChEBI" id="CHEBI:29105"/>
    </ligand>
</feature>
<dbReference type="CDD" id="cd01408">
    <property type="entry name" value="SIRT1"/>
    <property type="match status" value="1"/>
</dbReference>
<evidence type="ECO:0000256" key="8">
    <source>
        <dbReference type="ARBA" id="ARBA00023128"/>
    </source>
</evidence>
<reference evidence="12 13" key="1">
    <citation type="submission" date="2014-02" db="EMBL/GenBank/DDBJ databases">
        <title>Transposable element dynamics among asymbiotic and ectomycorrhizal Amanita fungi.</title>
        <authorList>
            <consortium name="DOE Joint Genome Institute"/>
            <person name="Hess J."/>
            <person name="Skrede I."/>
            <person name="Wolfe B."/>
            <person name="LaButti K."/>
            <person name="Ohm R.A."/>
            <person name="Grigoriev I.V."/>
            <person name="Pringle A."/>
        </authorList>
    </citation>
    <scope>NUCLEOTIDE SEQUENCE [LARGE SCALE GENOMIC DNA]</scope>
    <source>
        <strain evidence="12 13">SKay4041</strain>
    </source>
</reference>
<keyword evidence="6 9" id="KW-0862">Zinc</keyword>
<feature type="binding site" evidence="9">
    <location>
        <position position="179"/>
    </location>
    <ligand>
        <name>Zn(2+)</name>
        <dbReference type="ChEBI" id="CHEBI:29105"/>
    </ligand>
</feature>
<sequence>MPPGNTLPSSRPPSHLEARDIPSLAKFIKSDGCQKIVVMLGAGVSTSAGIPDFRSPDTGLYANLARLKLPYPEAVFDISYFRRNPKAFYTLAHELQPGKFRPTLTHSFIRLLNERGLLYTCFTQNIDTLERRAGVPEEKIVEAHGSFATHHCIDCNAPYDDDKMMKAVETNIVPKCEKCRGLVKPDIVFFGQSLPPRFFESFGDVRQADLLIIIGTSLTVYPFAALVDLPKSGCPRVLINLERTGSIGSQRDDLVLLGKCDDIVEELCKELGWHEELHRLWDQTRLPSAAEKEAERKSAEDEAETLAEAIRKQMKLEDEDKGEAKGKGEEKGGNGSEVKVDPGLSIDAALRKDIPEPPKADDEVGAEPDKERTKTPKQVGARVESVRGEETGKEGEEANTPIAGRDQSSNKL</sequence>
<dbReference type="SUPFAM" id="SSF52467">
    <property type="entry name" value="DHS-like NAD/FAD-binding domain"/>
    <property type="match status" value="1"/>
</dbReference>
<dbReference type="GO" id="GO:0005739">
    <property type="term" value="C:mitochondrion"/>
    <property type="evidence" value="ECO:0007669"/>
    <property type="project" value="UniProtKB-SubCell"/>
</dbReference>
<dbReference type="InterPro" id="IPR003000">
    <property type="entry name" value="Sirtuin"/>
</dbReference>
<feature type="region of interest" description="Disordered" evidence="10">
    <location>
        <begin position="313"/>
        <end position="412"/>
    </location>
</feature>
<comment type="similarity">
    <text evidence="3">Belongs to the sirtuin family. Class I subfamily.</text>
</comment>
<dbReference type="InterPro" id="IPR026590">
    <property type="entry name" value="Ssirtuin_cat_dom"/>
</dbReference>
<evidence type="ECO:0000313" key="12">
    <source>
        <dbReference type="EMBL" id="PFH51230.1"/>
    </source>
</evidence>
<dbReference type="PROSITE" id="PS50305">
    <property type="entry name" value="SIRTUIN"/>
    <property type="match status" value="1"/>
</dbReference>
<comment type="subcellular location">
    <subcellularLocation>
        <location evidence="2">Mitochondrion</location>
    </subcellularLocation>
</comment>
<feature type="compositionally biased region" description="Basic and acidic residues" evidence="10">
    <location>
        <begin position="384"/>
        <end position="396"/>
    </location>
</feature>
<feature type="compositionally biased region" description="Basic and acidic residues" evidence="10">
    <location>
        <begin position="349"/>
        <end position="374"/>
    </location>
</feature>
<feature type="domain" description="Deacetylase sirtuin-type" evidence="11">
    <location>
        <begin position="14"/>
        <end position="274"/>
    </location>
</feature>
<dbReference type="OrthoDB" id="420264at2759"/>
<comment type="cofactor">
    <cofactor evidence="1">
        <name>Zn(2+)</name>
        <dbReference type="ChEBI" id="CHEBI:29105"/>
    </cofactor>
</comment>
<dbReference type="InterPro" id="IPR050134">
    <property type="entry name" value="NAD-dep_sirtuin_deacylases"/>
</dbReference>
<evidence type="ECO:0000256" key="1">
    <source>
        <dbReference type="ARBA" id="ARBA00001947"/>
    </source>
</evidence>
<dbReference type="Gene3D" id="3.30.1600.10">
    <property type="entry name" value="SIR2/SIRT2 'Small Domain"/>
    <property type="match status" value="1"/>
</dbReference>
<evidence type="ECO:0000313" key="13">
    <source>
        <dbReference type="Proteomes" id="UP000242287"/>
    </source>
</evidence>
<dbReference type="PANTHER" id="PTHR11085:SF6">
    <property type="entry name" value="NAD-DEPENDENT PROTEIN DEACETYLASE SIRTUIN-2"/>
    <property type="match status" value="1"/>
</dbReference>
<feature type="compositionally biased region" description="Basic and acidic residues" evidence="10">
    <location>
        <begin position="313"/>
        <end position="332"/>
    </location>
</feature>
<evidence type="ECO:0000256" key="10">
    <source>
        <dbReference type="SAM" id="MobiDB-lite"/>
    </source>
</evidence>
<evidence type="ECO:0000256" key="6">
    <source>
        <dbReference type="ARBA" id="ARBA00022833"/>
    </source>
</evidence>
<dbReference type="AlphaFoldDB" id="A0A2A9NU51"/>
<dbReference type="InterPro" id="IPR029035">
    <property type="entry name" value="DHS-like_NAD/FAD-binding_dom"/>
</dbReference>
<organism evidence="12 13">
    <name type="scientific">Amanita thiersii Skay4041</name>
    <dbReference type="NCBI Taxonomy" id="703135"/>
    <lineage>
        <taxon>Eukaryota</taxon>
        <taxon>Fungi</taxon>
        <taxon>Dikarya</taxon>
        <taxon>Basidiomycota</taxon>
        <taxon>Agaricomycotina</taxon>
        <taxon>Agaricomycetes</taxon>
        <taxon>Agaricomycetidae</taxon>
        <taxon>Agaricales</taxon>
        <taxon>Pluteineae</taxon>
        <taxon>Amanitaceae</taxon>
        <taxon>Amanita</taxon>
    </lineage>
</organism>
<keyword evidence="4" id="KW-0808">Transferase</keyword>
<feature type="binding site" evidence="9">
    <location>
        <position position="155"/>
    </location>
    <ligand>
        <name>Zn(2+)</name>
        <dbReference type="ChEBI" id="CHEBI:29105"/>
    </ligand>
</feature>
<dbReference type="Gene3D" id="3.40.50.1220">
    <property type="entry name" value="TPP-binding domain"/>
    <property type="match status" value="1"/>
</dbReference>